<feature type="transmembrane region" description="Helical" evidence="1">
    <location>
        <begin position="6"/>
        <end position="39"/>
    </location>
</feature>
<dbReference type="RefSeq" id="WP_068347422.1">
    <property type="nucleotide sequence ID" value="NZ_JFHK01000008.1"/>
</dbReference>
<keyword evidence="3" id="KW-1185">Reference proteome</keyword>
<gene>
    <name evidence="2" type="ORF">AT15_10095</name>
</gene>
<proteinExistence type="predicted"/>
<evidence type="ECO:0000256" key="1">
    <source>
        <dbReference type="SAM" id="Phobius"/>
    </source>
</evidence>
<dbReference type="PATRIC" id="fig|1453497.3.peg.2000"/>
<keyword evidence="1" id="KW-1133">Transmembrane helix</keyword>
<organism evidence="2 3">
    <name type="scientific">Kosmotoga arenicorallina S304</name>
    <dbReference type="NCBI Taxonomy" id="1453497"/>
    <lineage>
        <taxon>Bacteria</taxon>
        <taxon>Thermotogati</taxon>
        <taxon>Thermotogota</taxon>
        <taxon>Thermotogae</taxon>
        <taxon>Kosmotogales</taxon>
        <taxon>Kosmotogaceae</taxon>
        <taxon>Kosmotoga</taxon>
    </lineage>
</organism>
<dbReference type="EMBL" id="JFHK01000008">
    <property type="protein sequence ID" value="OAA30625.1"/>
    <property type="molecule type" value="Genomic_DNA"/>
</dbReference>
<dbReference type="Proteomes" id="UP000077339">
    <property type="component" value="Unassembled WGS sequence"/>
</dbReference>
<feature type="transmembrane region" description="Helical" evidence="1">
    <location>
        <begin position="51"/>
        <end position="72"/>
    </location>
</feature>
<protein>
    <submittedName>
        <fullName evidence="2">Uncharacterized protein</fullName>
    </submittedName>
</protein>
<accession>A0A176K0U4</accession>
<dbReference type="OrthoDB" id="42223at2"/>
<comment type="caution">
    <text evidence="2">The sequence shown here is derived from an EMBL/GenBank/DDBJ whole genome shotgun (WGS) entry which is preliminary data.</text>
</comment>
<evidence type="ECO:0000313" key="2">
    <source>
        <dbReference type="EMBL" id="OAA30625.1"/>
    </source>
</evidence>
<evidence type="ECO:0000313" key="3">
    <source>
        <dbReference type="Proteomes" id="UP000077339"/>
    </source>
</evidence>
<keyword evidence="1" id="KW-0472">Membrane</keyword>
<dbReference type="STRING" id="1453497.AT15_10095"/>
<keyword evidence="1" id="KW-0812">Transmembrane</keyword>
<dbReference type="AlphaFoldDB" id="A0A176K0U4"/>
<reference evidence="2 3" key="1">
    <citation type="submission" date="2014-02" db="EMBL/GenBank/DDBJ databases">
        <title>Kosmotoga genome sequencing.</title>
        <authorList>
            <person name="Pollo S.M."/>
            <person name="Charchuk R."/>
            <person name="Nesbo C.L."/>
        </authorList>
    </citation>
    <scope>NUCLEOTIDE SEQUENCE [LARGE SCALE GENOMIC DNA]</scope>
    <source>
        <strain evidence="2 3">S304</strain>
    </source>
</reference>
<name>A0A176K0U4_9BACT</name>
<feature type="transmembrane region" description="Helical" evidence="1">
    <location>
        <begin position="78"/>
        <end position="100"/>
    </location>
</feature>
<sequence>MKIGAIIAIFIGIVIILSGISSIAISFWFVVQLIFAALFLNSGVKVFKYPSGEHLGSLIFSGILIIDAFGIWGVDWGFWELFLAMIGSYLVGWGLMSIFGNSKFMRRTPKSSRQNLSISRPLEADEYNVDIDANLTKVLLLDTQRDKGIDATLSFDKKSFSGSLNYNKERNSAVLKAKCKAKAGVSSVLTKSRINVELNSSPVVRFNATLDGVDAVLDFSNIKLDNASIRSNISRLSVVPSKLRDSRIDIDCEITSLNLRVPREVGVIIVHQGELNWSSFDELVYRENGYVSRNIETAKKVCQLFIKSEMSKLSIDWI</sequence>